<keyword evidence="3" id="KW-1185">Reference proteome</keyword>
<evidence type="ECO:0000256" key="1">
    <source>
        <dbReference type="SAM" id="MobiDB-lite"/>
    </source>
</evidence>
<organism evidence="2 3">
    <name type="scientific">Acetobacter fallax</name>
    <dbReference type="NCBI Taxonomy" id="1737473"/>
    <lineage>
        <taxon>Bacteria</taxon>
        <taxon>Pseudomonadati</taxon>
        <taxon>Pseudomonadota</taxon>
        <taxon>Alphaproteobacteria</taxon>
        <taxon>Acetobacterales</taxon>
        <taxon>Acetobacteraceae</taxon>
        <taxon>Acetobacter</taxon>
    </lineage>
</organism>
<protein>
    <submittedName>
        <fullName evidence="2">Uncharacterized protein</fullName>
    </submittedName>
</protein>
<proteinExistence type="predicted"/>
<accession>A0ABX0K8R0</accession>
<evidence type="ECO:0000313" key="2">
    <source>
        <dbReference type="EMBL" id="NHO32784.1"/>
    </source>
</evidence>
<reference evidence="2 3" key="1">
    <citation type="journal article" date="2020" name="Int. J. Syst. Evol. Microbiol.">
        <title>Novel acetic acid bacteria from cider fermentations: Acetobacter conturbans sp. nov. and Acetobacter fallax sp. nov.</title>
        <authorList>
            <person name="Sombolestani A.S."/>
            <person name="Cleenwerck I."/>
            <person name="Cnockaert M."/>
            <person name="Borremans W."/>
            <person name="Wieme A.D."/>
            <person name="De Vuyst L."/>
            <person name="Vandamme P."/>
        </authorList>
    </citation>
    <scope>NUCLEOTIDE SEQUENCE [LARGE SCALE GENOMIC DNA]</scope>
    <source>
        <strain evidence="2 3">LMG 1637</strain>
    </source>
</reference>
<dbReference type="Proteomes" id="UP000615326">
    <property type="component" value="Unassembled WGS sequence"/>
</dbReference>
<comment type="caution">
    <text evidence="2">The sequence shown here is derived from an EMBL/GenBank/DDBJ whole genome shotgun (WGS) entry which is preliminary data.</text>
</comment>
<gene>
    <name evidence="2" type="ORF">GOB84_09475</name>
</gene>
<dbReference type="RefSeq" id="WP_173577308.1">
    <property type="nucleotide sequence ID" value="NZ_WOSW01000015.1"/>
</dbReference>
<sequence length="82" mass="8848">MSGVIMYFQLMAWQQHLRHGHKPPSGRGGPHEPALPHLASQSNVVPLRPASVSVANTVLAGPGPFRRFYDRVTGIPPADALT</sequence>
<evidence type="ECO:0000313" key="3">
    <source>
        <dbReference type="Proteomes" id="UP000615326"/>
    </source>
</evidence>
<feature type="region of interest" description="Disordered" evidence="1">
    <location>
        <begin position="18"/>
        <end position="39"/>
    </location>
</feature>
<name>A0ABX0K8R0_9PROT</name>
<dbReference type="EMBL" id="WOSW01000015">
    <property type="protein sequence ID" value="NHO32784.1"/>
    <property type="molecule type" value="Genomic_DNA"/>
</dbReference>